<protein>
    <recommendedName>
        <fullName evidence="14">Elongation factor P</fullName>
    </recommendedName>
</protein>
<feature type="domain" description="Elongation factor P C-terminal" evidence="11">
    <location>
        <begin position="172"/>
        <end position="227"/>
    </location>
</feature>
<evidence type="ECO:0000256" key="1">
    <source>
        <dbReference type="ARBA" id="ARBA00004229"/>
    </source>
</evidence>
<keyword evidence="6" id="KW-0150">Chloroplast</keyword>
<feature type="chain" id="PRO_5030700969" description="Elongation factor P" evidence="10">
    <location>
        <begin position="23"/>
        <end position="228"/>
    </location>
</feature>
<evidence type="ECO:0000256" key="6">
    <source>
        <dbReference type="ARBA" id="ARBA00022528"/>
    </source>
</evidence>
<evidence type="ECO:0000256" key="2">
    <source>
        <dbReference type="ARBA" id="ARBA00004496"/>
    </source>
</evidence>
<evidence type="ECO:0000256" key="3">
    <source>
        <dbReference type="ARBA" id="ARBA00004815"/>
    </source>
</evidence>
<evidence type="ECO:0008006" key="14">
    <source>
        <dbReference type="Google" id="ProtNLM"/>
    </source>
</evidence>
<dbReference type="Gene3D" id="2.40.50.140">
    <property type="entry name" value="Nucleic acid-binding proteins"/>
    <property type="match status" value="2"/>
</dbReference>
<keyword evidence="9" id="KW-0648">Protein biosynthesis</keyword>
<comment type="subcellular location">
    <subcellularLocation>
        <location evidence="2">Cytoplasm</location>
    </subcellularLocation>
    <subcellularLocation>
        <location evidence="1">Plastid</location>
        <location evidence="1">Chloroplast</location>
    </subcellularLocation>
</comment>
<accession>A0A7S2UXP2</accession>
<dbReference type="InterPro" id="IPR014722">
    <property type="entry name" value="Rib_uL2_dom2"/>
</dbReference>
<dbReference type="SMART" id="SM00841">
    <property type="entry name" value="Elong-fact-P_C"/>
    <property type="match status" value="1"/>
</dbReference>
<name>A0A7S2UXP2_9STRA</name>
<dbReference type="Pfam" id="PF09285">
    <property type="entry name" value="Elong-fact-P_C"/>
    <property type="match status" value="1"/>
</dbReference>
<sequence length="228" mass="24928">MRCSALLTRLIAISLALSAVEAFVSNSFKLTPKSSATRHNALSMLDTSDFKNGLTIEVDGAPVKIIDFLHVKPGKGSAFVRSKLKNLLTGNTNEKTFRAGESVQEAIVEKAELQFTYEADPNMAFMNMNTFEEELIPISMVGDNVDWIMEGSTVNCLKWNDQWIDVEVPKTLNLKVVETDPGVKGNTAQGGSKPAKLESGATVNVPLFISEGDEIRVDTIDRKYLGKA</sequence>
<dbReference type="HAMAP" id="MF_00141">
    <property type="entry name" value="EF_P"/>
    <property type="match status" value="1"/>
</dbReference>
<dbReference type="SMART" id="SM01185">
    <property type="entry name" value="EFP"/>
    <property type="match status" value="1"/>
</dbReference>
<dbReference type="InterPro" id="IPR001059">
    <property type="entry name" value="Transl_elong_P/YeiP_cen"/>
</dbReference>
<dbReference type="InterPro" id="IPR013852">
    <property type="entry name" value="Transl_elong_P/YeiP_CS"/>
</dbReference>
<dbReference type="InterPro" id="IPR012340">
    <property type="entry name" value="NA-bd_OB-fold"/>
</dbReference>
<keyword evidence="7" id="KW-0934">Plastid</keyword>
<evidence type="ECO:0000256" key="7">
    <source>
        <dbReference type="ARBA" id="ARBA00022640"/>
    </source>
</evidence>
<dbReference type="EMBL" id="HBHR01010119">
    <property type="protein sequence ID" value="CAD9862300.1"/>
    <property type="molecule type" value="Transcribed_RNA"/>
</dbReference>
<dbReference type="Pfam" id="PF08207">
    <property type="entry name" value="EFP_N"/>
    <property type="match status" value="1"/>
</dbReference>
<evidence type="ECO:0000256" key="9">
    <source>
        <dbReference type="ARBA" id="ARBA00022917"/>
    </source>
</evidence>
<dbReference type="InterPro" id="IPR015365">
    <property type="entry name" value="Elong-fact-P_C"/>
</dbReference>
<evidence type="ECO:0000256" key="4">
    <source>
        <dbReference type="ARBA" id="ARBA00009479"/>
    </source>
</evidence>
<dbReference type="Pfam" id="PF01132">
    <property type="entry name" value="EFP"/>
    <property type="match status" value="1"/>
</dbReference>
<dbReference type="GO" id="GO:0005829">
    <property type="term" value="C:cytosol"/>
    <property type="evidence" value="ECO:0007669"/>
    <property type="project" value="UniProtKB-ARBA"/>
</dbReference>
<dbReference type="FunFam" id="2.30.30.30:FF:000003">
    <property type="entry name" value="Elongation factor P"/>
    <property type="match status" value="1"/>
</dbReference>
<dbReference type="NCBIfam" id="NF001810">
    <property type="entry name" value="PRK00529.1"/>
    <property type="match status" value="1"/>
</dbReference>
<dbReference type="UniPathway" id="UPA00345"/>
<dbReference type="InterPro" id="IPR008991">
    <property type="entry name" value="Translation_prot_SH3-like_sf"/>
</dbReference>
<feature type="signal peptide" evidence="10">
    <location>
        <begin position="1"/>
        <end position="22"/>
    </location>
</feature>
<feature type="domain" description="Translation elongation factor P/YeiP central" evidence="12">
    <location>
        <begin position="110"/>
        <end position="164"/>
    </location>
</feature>
<comment type="pathway">
    <text evidence="3">Protein biosynthesis; polypeptide chain elongation.</text>
</comment>
<evidence type="ECO:0000256" key="8">
    <source>
        <dbReference type="ARBA" id="ARBA00022768"/>
    </source>
</evidence>
<comment type="similarity">
    <text evidence="4">Belongs to the elongation factor P family.</text>
</comment>
<evidence type="ECO:0000256" key="5">
    <source>
        <dbReference type="ARBA" id="ARBA00022490"/>
    </source>
</evidence>
<dbReference type="InterPro" id="IPR011768">
    <property type="entry name" value="Transl_elongation_fac_P"/>
</dbReference>
<dbReference type="SUPFAM" id="SSF50104">
    <property type="entry name" value="Translation proteins SH3-like domain"/>
    <property type="match status" value="1"/>
</dbReference>
<dbReference type="InterPro" id="IPR013185">
    <property type="entry name" value="Transl_elong_KOW-like"/>
</dbReference>
<evidence type="ECO:0000259" key="11">
    <source>
        <dbReference type="SMART" id="SM00841"/>
    </source>
</evidence>
<reference evidence="13" key="1">
    <citation type="submission" date="2021-01" db="EMBL/GenBank/DDBJ databases">
        <authorList>
            <person name="Corre E."/>
            <person name="Pelletier E."/>
            <person name="Niang G."/>
            <person name="Scheremetjew M."/>
            <person name="Finn R."/>
            <person name="Kale V."/>
            <person name="Holt S."/>
            <person name="Cochrane G."/>
            <person name="Meng A."/>
            <person name="Brown T."/>
            <person name="Cohen L."/>
        </authorList>
    </citation>
    <scope>NUCLEOTIDE SEQUENCE</scope>
    <source>
        <strain evidence="13">CCMP1661</strain>
    </source>
</reference>
<dbReference type="GO" id="GO:0003746">
    <property type="term" value="F:translation elongation factor activity"/>
    <property type="evidence" value="ECO:0007669"/>
    <property type="project" value="UniProtKB-KW"/>
</dbReference>
<keyword evidence="10" id="KW-0732">Signal</keyword>
<evidence type="ECO:0000256" key="10">
    <source>
        <dbReference type="SAM" id="SignalP"/>
    </source>
</evidence>
<dbReference type="PIRSF" id="PIRSF005901">
    <property type="entry name" value="EF-P"/>
    <property type="match status" value="1"/>
</dbReference>
<dbReference type="PANTHER" id="PTHR30053:SF12">
    <property type="entry name" value="ELONGATION FACTOR P (EF-P) FAMILY PROTEIN"/>
    <property type="match status" value="1"/>
</dbReference>
<dbReference type="PROSITE" id="PS01275">
    <property type="entry name" value="EFP"/>
    <property type="match status" value="1"/>
</dbReference>
<evidence type="ECO:0000259" key="12">
    <source>
        <dbReference type="SMART" id="SM01185"/>
    </source>
</evidence>
<dbReference type="FunFam" id="2.40.50.140:FF:000009">
    <property type="entry name" value="Elongation factor P"/>
    <property type="match status" value="1"/>
</dbReference>
<dbReference type="GO" id="GO:0009507">
    <property type="term" value="C:chloroplast"/>
    <property type="evidence" value="ECO:0007669"/>
    <property type="project" value="UniProtKB-SubCell"/>
</dbReference>
<dbReference type="InterPro" id="IPR020599">
    <property type="entry name" value="Transl_elong_fac_P/YeiP"/>
</dbReference>
<dbReference type="PANTHER" id="PTHR30053">
    <property type="entry name" value="ELONGATION FACTOR P"/>
    <property type="match status" value="1"/>
</dbReference>
<organism evidence="13">
    <name type="scientific">Fibrocapsa japonica</name>
    <dbReference type="NCBI Taxonomy" id="94617"/>
    <lineage>
        <taxon>Eukaryota</taxon>
        <taxon>Sar</taxon>
        <taxon>Stramenopiles</taxon>
        <taxon>Ochrophyta</taxon>
        <taxon>Raphidophyceae</taxon>
        <taxon>Chattonellales</taxon>
        <taxon>Chattonellaceae</taxon>
        <taxon>Fibrocapsa</taxon>
    </lineage>
</organism>
<dbReference type="SUPFAM" id="SSF50249">
    <property type="entry name" value="Nucleic acid-binding proteins"/>
    <property type="match status" value="2"/>
</dbReference>
<dbReference type="Gene3D" id="2.30.30.30">
    <property type="match status" value="1"/>
</dbReference>
<keyword evidence="5" id="KW-0963">Cytoplasm</keyword>
<dbReference type="GO" id="GO:0043043">
    <property type="term" value="P:peptide biosynthetic process"/>
    <property type="evidence" value="ECO:0007669"/>
    <property type="project" value="InterPro"/>
</dbReference>
<dbReference type="CDD" id="cd05794">
    <property type="entry name" value="S1_EF-P_repeat_2"/>
    <property type="match status" value="1"/>
</dbReference>
<dbReference type="AlphaFoldDB" id="A0A7S2UXP2"/>
<gene>
    <name evidence="13" type="ORF">FJAP1339_LOCUS4832</name>
</gene>
<dbReference type="FunFam" id="2.40.50.140:FF:000004">
    <property type="entry name" value="Elongation factor P"/>
    <property type="match status" value="1"/>
</dbReference>
<proteinExistence type="inferred from homology"/>
<dbReference type="NCBIfam" id="TIGR00038">
    <property type="entry name" value="efp"/>
    <property type="match status" value="1"/>
</dbReference>
<evidence type="ECO:0000313" key="13">
    <source>
        <dbReference type="EMBL" id="CAD9862300.1"/>
    </source>
</evidence>
<keyword evidence="8" id="KW-0251">Elongation factor</keyword>